<comment type="caution">
    <text evidence="1">The sequence shown here is derived from an EMBL/GenBank/DDBJ whole genome shotgun (WGS) entry which is preliminary data.</text>
</comment>
<protein>
    <submittedName>
        <fullName evidence="1">Uncharacterized protein</fullName>
    </submittedName>
</protein>
<sequence length="81" mass="8704">MPFVGNETHFGGFSLGLDLGFSRTSVALSKGFSIHPLTVLELYGDLDALQVHSNELAYDESITTCEIIEKLGSSMASIPAR</sequence>
<organism evidence="1 2">
    <name type="scientific">Dillenia turbinata</name>
    <dbReference type="NCBI Taxonomy" id="194707"/>
    <lineage>
        <taxon>Eukaryota</taxon>
        <taxon>Viridiplantae</taxon>
        <taxon>Streptophyta</taxon>
        <taxon>Embryophyta</taxon>
        <taxon>Tracheophyta</taxon>
        <taxon>Spermatophyta</taxon>
        <taxon>Magnoliopsida</taxon>
        <taxon>eudicotyledons</taxon>
        <taxon>Gunneridae</taxon>
        <taxon>Pentapetalae</taxon>
        <taxon>Dilleniales</taxon>
        <taxon>Dilleniaceae</taxon>
        <taxon>Dillenia</taxon>
    </lineage>
</organism>
<evidence type="ECO:0000313" key="1">
    <source>
        <dbReference type="EMBL" id="KAK6936578.1"/>
    </source>
</evidence>
<evidence type="ECO:0000313" key="2">
    <source>
        <dbReference type="Proteomes" id="UP001370490"/>
    </source>
</evidence>
<dbReference type="EMBL" id="JBAMMX010000007">
    <property type="protein sequence ID" value="KAK6936578.1"/>
    <property type="molecule type" value="Genomic_DNA"/>
</dbReference>
<accession>A0AAN8VK41</accession>
<proteinExistence type="predicted"/>
<gene>
    <name evidence="1" type="ORF">RJ641_033608</name>
</gene>
<dbReference type="Proteomes" id="UP001370490">
    <property type="component" value="Unassembled WGS sequence"/>
</dbReference>
<dbReference type="AlphaFoldDB" id="A0AAN8VK41"/>
<reference evidence="1 2" key="1">
    <citation type="submission" date="2023-12" db="EMBL/GenBank/DDBJ databases">
        <title>A high-quality genome assembly for Dillenia turbinata (Dilleniales).</title>
        <authorList>
            <person name="Chanderbali A."/>
        </authorList>
    </citation>
    <scope>NUCLEOTIDE SEQUENCE [LARGE SCALE GENOMIC DNA]</scope>
    <source>
        <strain evidence="1">LSX21</strain>
        <tissue evidence="1">Leaf</tissue>
    </source>
</reference>
<keyword evidence="2" id="KW-1185">Reference proteome</keyword>
<name>A0AAN8VK41_9MAGN</name>